<dbReference type="FunFam" id="1.50.40.10:FF:000003">
    <property type="entry name" value="Putative calcium-binding mitochondrial carrier protein scamc-2"/>
    <property type="match status" value="1"/>
</dbReference>
<dbReference type="PROSITE" id="PS50920">
    <property type="entry name" value="SOLCAR"/>
    <property type="match status" value="3"/>
</dbReference>
<sequence>MVGLLLQYLDTGQNMDKNVPDGVPQSQKLTGMWWRHLVSGGVAGAVSATCTAPLDRIKVYMQVRKTLNSLMLNKKRSHVFKVQGTKNTSIKNCWTHLLKEGGIWSFWRGNGMNVIKIAPENAIKFMAYEQAKRMIMGNQKRDLPIHERFVAGSLAGAISQTVIYPLEVMKTRLALRKTGQYKNLVDAVRKMYETEGIRGYYRGYVPNIFRTIPNAGINLAVYETLKNTYLRQQGDKNEKSSVLLPLLCGSTSSTCAQVCTYPFALVATRLQAQVTTPGQTGGTMTRMMRQIWKAEGFSGFYRGLTPSLMRTVPAISIGYLIYERCREALGVRMA</sequence>
<dbReference type="GO" id="GO:0055085">
    <property type="term" value="P:transmembrane transport"/>
    <property type="evidence" value="ECO:0007669"/>
    <property type="project" value="InterPro"/>
</dbReference>
<dbReference type="AlphaFoldDB" id="A0A7R8VEU8"/>
<dbReference type="Gene3D" id="1.50.40.10">
    <property type="entry name" value="Mitochondrial carrier domain"/>
    <property type="match status" value="1"/>
</dbReference>
<keyword evidence="7" id="KW-1133">Transmembrane helix</keyword>
<keyword evidence="5" id="KW-0677">Repeat</keyword>
<dbReference type="PRINTS" id="PR00926">
    <property type="entry name" value="MITOCARRIER"/>
</dbReference>
<organism evidence="12">
    <name type="scientific">Timema douglasi</name>
    <name type="common">Walking stick</name>
    <dbReference type="NCBI Taxonomy" id="61478"/>
    <lineage>
        <taxon>Eukaryota</taxon>
        <taxon>Metazoa</taxon>
        <taxon>Ecdysozoa</taxon>
        <taxon>Arthropoda</taxon>
        <taxon>Hexapoda</taxon>
        <taxon>Insecta</taxon>
        <taxon>Pterygota</taxon>
        <taxon>Neoptera</taxon>
        <taxon>Polyneoptera</taxon>
        <taxon>Phasmatodea</taxon>
        <taxon>Timematodea</taxon>
        <taxon>Timematoidea</taxon>
        <taxon>Timematidae</taxon>
        <taxon>Timema</taxon>
    </lineage>
</organism>
<comment type="similarity">
    <text evidence="2 11">Belongs to the mitochondrial carrier (TC 2.A.29) family.</text>
</comment>
<evidence type="ECO:0000256" key="2">
    <source>
        <dbReference type="ARBA" id="ARBA00006375"/>
    </source>
</evidence>
<evidence type="ECO:0000313" key="12">
    <source>
        <dbReference type="EMBL" id="CAD7195420.1"/>
    </source>
</evidence>
<comment type="subcellular location">
    <subcellularLocation>
        <location evidence="1">Mitochondrion inner membrane</location>
        <topology evidence="1">Multi-pass membrane protein</topology>
    </subcellularLocation>
</comment>
<evidence type="ECO:0000256" key="6">
    <source>
        <dbReference type="ARBA" id="ARBA00022792"/>
    </source>
</evidence>
<dbReference type="PANTHER" id="PTHR24089">
    <property type="entry name" value="SOLUTE CARRIER FAMILY 25"/>
    <property type="match status" value="1"/>
</dbReference>
<evidence type="ECO:0000256" key="5">
    <source>
        <dbReference type="ARBA" id="ARBA00022737"/>
    </source>
</evidence>
<dbReference type="SUPFAM" id="SSF103506">
    <property type="entry name" value="Mitochondrial carrier"/>
    <property type="match status" value="1"/>
</dbReference>
<keyword evidence="3 11" id="KW-0813">Transport</keyword>
<dbReference type="GO" id="GO:0005743">
    <property type="term" value="C:mitochondrial inner membrane"/>
    <property type="evidence" value="ECO:0007669"/>
    <property type="project" value="UniProtKB-SubCell"/>
</dbReference>
<evidence type="ECO:0000256" key="1">
    <source>
        <dbReference type="ARBA" id="ARBA00004448"/>
    </source>
</evidence>
<evidence type="ECO:0000256" key="11">
    <source>
        <dbReference type="RuleBase" id="RU000488"/>
    </source>
</evidence>
<evidence type="ECO:0008006" key="13">
    <source>
        <dbReference type="Google" id="ProtNLM"/>
    </source>
</evidence>
<name>A0A7R8VEU8_TIMDO</name>
<gene>
    <name evidence="12" type="ORF">TDIB3V08_LOCUS1804</name>
</gene>
<keyword evidence="6" id="KW-0999">Mitochondrion inner membrane</keyword>
<feature type="repeat" description="Solcar" evidence="10">
    <location>
        <begin position="31"/>
        <end position="134"/>
    </location>
</feature>
<dbReference type="EMBL" id="OA564744">
    <property type="protein sequence ID" value="CAD7195420.1"/>
    <property type="molecule type" value="Genomic_DNA"/>
</dbReference>
<proteinExistence type="inferred from homology"/>
<reference evidence="12" key="1">
    <citation type="submission" date="2020-11" db="EMBL/GenBank/DDBJ databases">
        <authorList>
            <person name="Tran Van P."/>
        </authorList>
    </citation>
    <scope>NUCLEOTIDE SEQUENCE</scope>
</reference>
<keyword evidence="8" id="KW-0496">Mitochondrion</keyword>
<evidence type="ECO:0000256" key="7">
    <source>
        <dbReference type="ARBA" id="ARBA00022989"/>
    </source>
</evidence>
<evidence type="ECO:0000256" key="8">
    <source>
        <dbReference type="ARBA" id="ARBA00023128"/>
    </source>
</evidence>
<evidence type="ECO:0000256" key="4">
    <source>
        <dbReference type="ARBA" id="ARBA00022692"/>
    </source>
</evidence>
<dbReference type="Pfam" id="PF00153">
    <property type="entry name" value="Mito_carr"/>
    <property type="match status" value="3"/>
</dbReference>
<accession>A0A7R8VEU8</accession>
<dbReference type="InterPro" id="IPR023395">
    <property type="entry name" value="MCP_dom_sf"/>
</dbReference>
<dbReference type="InterPro" id="IPR002067">
    <property type="entry name" value="MCP"/>
</dbReference>
<feature type="repeat" description="Solcar" evidence="10">
    <location>
        <begin position="143"/>
        <end position="228"/>
    </location>
</feature>
<evidence type="ECO:0000256" key="10">
    <source>
        <dbReference type="PROSITE-ProRule" id="PRU00282"/>
    </source>
</evidence>
<keyword evidence="4 10" id="KW-0812">Transmembrane</keyword>
<feature type="repeat" description="Solcar" evidence="10">
    <location>
        <begin position="240"/>
        <end position="328"/>
    </location>
</feature>
<evidence type="ECO:0000256" key="9">
    <source>
        <dbReference type="ARBA" id="ARBA00023136"/>
    </source>
</evidence>
<protein>
    <recommendedName>
        <fullName evidence="13">Mitochondrial carrier protein</fullName>
    </recommendedName>
</protein>
<evidence type="ECO:0000256" key="3">
    <source>
        <dbReference type="ARBA" id="ARBA00022448"/>
    </source>
</evidence>
<keyword evidence="9 10" id="KW-0472">Membrane</keyword>
<dbReference type="InterPro" id="IPR018108">
    <property type="entry name" value="MCP_transmembrane"/>
</dbReference>